<dbReference type="Proteomes" id="UP000029120">
    <property type="component" value="Unassembled WGS sequence"/>
</dbReference>
<dbReference type="Gramene" id="KFK22334">
    <property type="protein sequence ID" value="KFK22334"/>
    <property type="gene ID" value="AALP_AAs72154U000100"/>
</dbReference>
<proteinExistence type="predicted"/>
<dbReference type="AlphaFoldDB" id="A0A087FXI2"/>
<organism evidence="1 2">
    <name type="scientific">Arabis alpina</name>
    <name type="common">Alpine rock-cress</name>
    <dbReference type="NCBI Taxonomy" id="50452"/>
    <lineage>
        <taxon>Eukaryota</taxon>
        <taxon>Viridiplantae</taxon>
        <taxon>Streptophyta</taxon>
        <taxon>Embryophyta</taxon>
        <taxon>Tracheophyta</taxon>
        <taxon>Spermatophyta</taxon>
        <taxon>Magnoliopsida</taxon>
        <taxon>eudicotyledons</taxon>
        <taxon>Gunneridae</taxon>
        <taxon>Pentapetalae</taxon>
        <taxon>rosids</taxon>
        <taxon>malvids</taxon>
        <taxon>Brassicales</taxon>
        <taxon>Brassicaceae</taxon>
        <taxon>Arabideae</taxon>
        <taxon>Arabis</taxon>
    </lineage>
</organism>
<feature type="non-terminal residue" evidence="1">
    <location>
        <position position="1"/>
    </location>
</feature>
<reference evidence="2" key="1">
    <citation type="journal article" date="2015" name="Nat. Plants">
        <title>Genome expansion of Arabis alpina linked with retrotransposition and reduced symmetric DNA methylation.</title>
        <authorList>
            <person name="Willing E.M."/>
            <person name="Rawat V."/>
            <person name="Mandakova T."/>
            <person name="Maumus F."/>
            <person name="James G.V."/>
            <person name="Nordstroem K.J."/>
            <person name="Becker C."/>
            <person name="Warthmann N."/>
            <person name="Chica C."/>
            <person name="Szarzynska B."/>
            <person name="Zytnicki M."/>
            <person name="Albani M.C."/>
            <person name="Kiefer C."/>
            <person name="Bergonzi S."/>
            <person name="Castaings L."/>
            <person name="Mateos J.L."/>
            <person name="Berns M.C."/>
            <person name="Bujdoso N."/>
            <person name="Piofczyk T."/>
            <person name="de Lorenzo L."/>
            <person name="Barrero-Sicilia C."/>
            <person name="Mateos I."/>
            <person name="Piednoel M."/>
            <person name="Hagmann J."/>
            <person name="Chen-Min-Tao R."/>
            <person name="Iglesias-Fernandez R."/>
            <person name="Schuster S.C."/>
            <person name="Alonso-Blanco C."/>
            <person name="Roudier F."/>
            <person name="Carbonero P."/>
            <person name="Paz-Ares J."/>
            <person name="Davis S.J."/>
            <person name="Pecinka A."/>
            <person name="Quesneville H."/>
            <person name="Colot V."/>
            <person name="Lysak M.A."/>
            <person name="Weigel D."/>
            <person name="Coupland G."/>
            <person name="Schneeberger K."/>
        </authorList>
    </citation>
    <scope>NUCLEOTIDE SEQUENCE [LARGE SCALE GENOMIC DNA]</scope>
    <source>
        <strain evidence="2">cv. Pajares</strain>
    </source>
</reference>
<dbReference type="OrthoDB" id="408728at2759"/>
<gene>
    <name evidence="1" type="ORF">AALP_AAs72154U000100</name>
</gene>
<dbReference type="EMBL" id="KL990326">
    <property type="protein sequence ID" value="KFK22334.1"/>
    <property type="molecule type" value="Genomic_DNA"/>
</dbReference>
<evidence type="ECO:0000313" key="2">
    <source>
        <dbReference type="Proteomes" id="UP000029120"/>
    </source>
</evidence>
<accession>A0A087FXI2</accession>
<keyword evidence="2" id="KW-1185">Reference proteome</keyword>
<protein>
    <submittedName>
        <fullName evidence="1">Uncharacterized protein</fullName>
    </submittedName>
</protein>
<sequence length="48" mass="5388">SGLSKTALVKLFAHNELLVYKFNPLDEDYFTSGSLDARSVYGTYQTVK</sequence>
<name>A0A087FXI2_ARAAL</name>
<evidence type="ECO:0000313" key="1">
    <source>
        <dbReference type="EMBL" id="KFK22334.1"/>
    </source>
</evidence>